<evidence type="ECO:0000313" key="2">
    <source>
        <dbReference type="Proteomes" id="UP000323257"/>
    </source>
</evidence>
<comment type="caution">
    <text evidence="1">The sequence shown here is derived from an EMBL/GenBank/DDBJ whole genome shotgun (WGS) entry which is preliminary data.</text>
</comment>
<reference evidence="1 2" key="1">
    <citation type="submission" date="2019-07" db="EMBL/GenBank/DDBJ databases">
        <title>Genomic Encyclopedia of Type Strains, Phase III (KMG-III): the genomes of soil and plant-associated and newly described type strains.</title>
        <authorList>
            <person name="Whitman W."/>
        </authorList>
    </citation>
    <scope>NUCLEOTIDE SEQUENCE [LARGE SCALE GENOMIC DNA]</scope>
    <source>
        <strain evidence="1 2">BL24</strain>
    </source>
</reference>
<proteinExistence type="predicted"/>
<dbReference type="Proteomes" id="UP000323257">
    <property type="component" value="Unassembled WGS sequence"/>
</dbReference>
<organism evidence="1 2">
    <name type="scientific">Paenibacillus methanolicus</name>
    <dbReference type="NCBI Taxonomy" id="582686"/>
    <lineage>
        <taxon>Bacteria</taxon>
        <taxon>Bacillati</taxon>
        <taxon>Bacillota</taxon>
        <taxon>Bacilli</taxon>
        <taxon>Bacillales</taxon>
        <taxon>Paenibacillaceae</taxon>
        <taxon>Paenibacillus</taxon>
    </lineage>
</organism>
<dbReference type="Pfam" id="PF04883">
    <property type="entry name" value="HK97-gp10_like"/>
    <property type="match status" value="1"/>
</dbReference>
<dbReference type="EMBL" id="VNHS01000023">
    <property type="protein sequence ID" value="TYP67694.1"/>
    <property type="molecule type" value="Genomic_DNA"/>
</dbReference>
<dbReference type="InterPro" id="IPR010064">
    <property type="entry name" value="HK97-gp10_tail"/>
</dbReference>
<dbReference type="OrthoDB" id="2616213at2"/>
<gene>
    <name evidence="1" type="ORF">BCM02_12319</name>
</gene>
<accession>A0A5S5BL41</accession>
<keyword evidence="2" id="KW-1185">Reference proteome</keyword>
<dbReference type="AlphaFoldDB" id="A0A5S5BL41"/>
<evidence type="ECO:0000313" key="1">
    <source>
        <dbReference type="EMBL" id="TYP67694.1"/>
    </source>
</evidence>
<name>A0A5S5BL41_9BACL</name>
<protein>
    <submittedName>
        <fullName evidence="1">HK97 gp10 family phage protein</fullName>
    </submittedName>
</protein>
<dbReference type="RefSeq" id="WP_148933678.1">
    <property type="nucleotide sequence ID" value="NZ_VNHS01000023.1"/>
</dbReference>
<sequence>MARRSDIEGMAELEAMLKKLEKVPQKVVTKAAKAGASIAFKAAKANAPVDQGDLKGALILKPERRTKVGKKMYNIKLDPAKNDIFVKISKEGKRSYYPASQEYGFRVGESGYIPGYRYLKRAIDGNKDAIETKTVQVAVKDIDKILKG</sequence>